<reference evidence="1 2" key="1">
    <citation type="submission" date="2014-03" db="EMBL/GenBank/DDBJ databases">
        <title>Whole genome sequence of Novosphingobium resinovorum KF1.</title>
        <authorList>
            <person name="Gan H.M."/>
            <person name="Gan H.Y."/>
            <person name="Chew T.H."/>
            <person name="Savka M.A."/>
        </authorList>
    </citation>
    <scope>NUCLEOTIDE SEQUENCE [LARGE SCALE GENOMIC DNA]</scope>
    <source>
        <strain evidence="1 2">KF1</strain>
    </source>
</reference>
<dbReference type="AlphaFoldDB" id="A0A031JU37"/>
<dbReference type="EMBL" id="JFYZ01000020">
    <property type="protein sequence ID" value="EZP79872.1"/>
    <property type="molecule type" value="Genomic_DNA"/>
</dbReference>
<gene>
    <name evidence="1" type="ORF">BV97_03655</name>
</gene>
<dbReference type="PATRIC" id="fig|158500.4.peg.3729"/>
<organism evidence="1 2">
    <name type="scientific">Novosphingobium resinovorum</name>
    <dbReference type="NCBI Taxonomy" id="158500"/>
    <lineage>
        <taxon>Bacteria</taxon>
        <taxon>Pseudomonadati</taxon>
        <taxon>Pseudomonadota</taxon>
        <taxon>Alphaproteobacteria</taxon>
        <taxon>Sphingomonadales</taxon>
        <taxon>Sphingomonadaceae</taxon>
        <taxon>Novosphingobium</taxon>
    </lineage>
</organism>
<dbReference type="RefSeq" id="WP_155986343.1">
    <property type="nucleotide sequence ID" value="NZ_JFYZ01000020.1"/>
</dbReference>
<comment type="caution">
    <text evidence="1">The sequence shown here is derived from an EMBL/GenBank/DDBJ whole genome shotgun (WGS) entry which is preliminary data.</text>
</comment>
<dbReference type="Proteomes" id="UP000024329">
    <property type="component" value="Unassembled WGS sequence"/>
</dbReference>
<evidence type="ECO:0000313" key="1">
    <source>
        <dbReference type="EMBL" id="EZP79872.1"/>
    </source>
</evidence>
<accession>A0A031JU37</accession>
<protein>
    <submittedName>
        <fullName evidence="1">Uncharacterized protein</fullName>
    </submittedName>
</protein>
<name>A0A031JU37_9SPHN</name>
<sequence length="47" mass="5428">MEISLPKDPAGYDIDTDRWSLRISYQPHGRSLNISKIDLIDSVRIIE</sequence>
<evidence type="ECO:0000313" key="2">
    <source>
        <dbReference type="Proteomes" id="UP000024329"/>
    </source>
</evidence>
<proteinExistence type="predicted"/>